<dbReference type="InterPro" id="IPR014710">
    <property type="entry name" value="RmlC-like_jellyroll"/>
</dbReference>
<dbReference type="RefSeq" id="WP_126826645.1">
    <property type="nucleotide sequence ID" value="NZ_PIQG01000002.1"/>
</dbReference>
<dbReference type="GO" id="GO:0008830">
    <property type="term" value="F:dTDP-4-dehydrorhamnose 3,5-epimerase activity"/>
    <property type="evidence" value="ECO:0007669"/>
    <property type="project" value="UniProtKB-UniRule"/>
</dbReference>
<evidence type="ECO:0000313" key="8">
    <source>
        <dbReference type="EMBL" id="RUO78409.1"/>
    </source>
</evidence>
<dbReference type="InterPro" id="IPR000888">
    <property type="entry name" value="RmlC-like"/>
</dbReference>
<dbReference type="AlphaFoldDB" id="A0A432ZKE3"/>
<dbReference type="EMBL" id="PIQG01000002">
    <property type="protein sequence ID" value="RUO78409.1"/>
    <property type="molecule type" value="Genomic_DNA"/>
</dbReference>
<dbReference type="PANTHER" id="PTHR21047:SF2">
    <property type="entry name" value="THYMIDINE DIPHOSPHO-4-KETO-RHAMNOSE 3,5-EPIMERASE"/>
    <property type="match status" value="1"/>
</dbReference>
<dbReference type="UniPathway" id="UPA00124"/>
<dbReference type="Gene3D" id="2.60.120.10">
    <property type="entry name" value="Jelly Rolls"/>
    <property type="match status" value="1"/>
</dbReference>
<dbReference type="GO" id="GO:0005829">
    <property type="term" value="C:cytosol"/>
    <property type="evidence" value="ECO:0007669"/>
    <property type="project" value="TreeGrafter"/>
</dbReference>
<sequence length="188" mass="21761">MKIIETRIEDVKIIEPKIFCDERGFFMETWNERVFREAGISSVFVQDNHSRSVRNTLRGLHYQIKQPQGKLVRVSKGEVFDVAVDLREYSPTFGQWVGEYLSSENHRMLWVPPGFAHGFLVVSDTADFQYKCTNIYAPEYERSINWNDQELAIEWPLGDATKPLVSLKDQQADSFSNADKYTKGDISL</sequence>
<comment type="function">
    <text evidence="2 7">Catalyzes the epimerization of the C3' and C5'positions of dTDP-6-deoxy-D-xylo-4-hexulose, forming dTDP-6-deoxy-L-lyxo-4-hexulose.</text>
</comment>
<comment type="subunit">
    <text evidence="7">Homodimer.</text>
</comment>
<evidence type="ECO:0000256" key="3">
    <source>
        <dbReference type="ARBA" id="ARBA00012098"/>
    </source>
</evidence>
<keyword evidence="7" id="KW-0413">Isomerase</keyword>
<dbReference type="CDD" id="cd00438">
    <property type="entry name" value="cupin_RmlC"/>
    <property type="match status" value="1"/>
</dbReference>
<dbReference type="SUPFAM" id="SSF51182">
    <property type="entry name" value="RmlC-like cupins"/>
    <property type="match status" value="1"/>
</dbReference>
<dbReference type="OrthoDB" id="9800680at2"/>
<dbReference type="Proteomes" id="UP000288279">
    <property type="component" value="Unassembled WGS sequence"/>
</dbReference>
<dbReference type="PANTHER" id="PTHR21047">
    <property type="entry name" value="DTDP-6-DEOXY-D-GLUCOSE-3,5 EPIMERASE"/>
    <property type="match status" value="1"/>
</dbReference>
<dbReference type="GO" id="GO:0000271">
    <property type="term" value="P:polysaccharide biosynthetic process"/>
    <property type="evidence" value="ECO:0007669"/>
    <property type="project" value="TreeGrafter"/>
</dbReference>
<feature type="active site" description="Proton acceptor" evidence="5">
    <location>
        <position position="61"/>
    </location>
</feature>
<dbReference type="InterPro" id="IPR011051">
    <property type="entry name" value="RmlC_Cupin_sf"/>
</dbReference>
<reference evidence="8 9" key="1">
    <citation type="journal article" date="2011" name="Front. Microbiol.">
        <title>Genomic signatures of strain selection and enhancement in Bacillus atrophaeus var. globigii, a historical biowarfare simulant.</title>
        <authorList>
            <person name="Gibbons H.S."/>
            <person name="Broomall S.M."/>
            <person name="McNew L.A."/>
            <person name="Daligault H."/>
            <person name="Chapman C."/>
            <person name="Bruce D."/>
            <person name="Karavis M."/>
            <person name="Krepps M."/>
            <person name="McGregor P.A."/>
            <person name="Hong C."/>
            <person name="Park K.H."/>
            <person name="Akmal A."/>
            <person name="Feldman A."/>
            <person name="Lin J.S."/>
            <person name="Chang W.E."/>
            <person name="Higgs B.W."/>
            <person name="Demirev P."/>
            <person name="Lindquist J."/>
            <person name="Liem A."/>
            <person name="Fochler E."/>
            <person name="Read T.D."/>
            <person name="Tapia R."/>
            <person name="Johnson S."/>
            <person name="Bishop-Lilly K.A."/>
            <person name="Detter C."/>
            <person name="Han C."/>
            <person name="Sozhamannan S."/>
            <person name="Rosenzweig C.N."/>
            <person name="Skowronski E.W."/>
        </authorList>
    </citation>
    <scope>NUCLEOTIDE SEQUENCE [LARGE SCALE GENOMIC DNA]</scope>
    <source>
        <strain evidence="8 9">PIT1</strain>
    </source>
</reference>
<dbReference type="GO" id="GO:0019305">
    <property type="term" value="P:dTDP-rhamnose biosynthetic process"/>
    <property type="evidence" value="ECO:0007669"/>
    <property type="project" value="UniProtKB-UniRule"/>
</dbReference>
<protein>
    <recommendedName>
        <fullName evidence="4 7">dTDP-4-dehydrorhamnose 3,5-epimerase</fullName>
        <ecNumber evidence="3 7">5.1.3.13</ecNumber>
    </recommendedName>
    <alternativeName>
        <fullName evidence="7">Thymidine diphospho-4-keto-rhamnose 3,5-epimerase</fullName>
    </alternativeName>
</protein>
<evidence type="ECO:0000256" key="6">
    <source>
        <dbReference type="PIRSR" id="PIRSR600888-3"/>
    </source>
</evidence>
<organism evidence="8 9">
    <name type="scientific">Pseudidiomarina taiwanensis</name>
    <dbReference type="NCBI Taxonomy" id="337250"/>
    <lineage>
        <taxon>Bacteria</taxon>
        <taxon>Pseudomonadati</taxon>
        <taxon>Pseudomonadota</taxon>
        <taxon>Gammaproteobacteria</taxon>
        <taxon>Alteromonadales</taxon>
        <taxon>Idiomarinaceae</taxon>
        <taxon>Pseudidiomarina</taxon>
    </lineage>
</organism>
<evidence type="ECO:0000256" key="1">
    <source>
        <dbReference type="ARBA" id="ARBA00001298"/>
    </source>
</evidence>
<dbReference type="NCBIfam" id="TIGR01221">
    <property type="entry name" value="rmlC"/>
    <property type="match status" value="1"/>
</dbReference>
<evidence type="ECO:0000256" key="5">
    <source>
        <dbReference type="PIRSR" id="PIRSR600888-1"/>
    </source>
</evidence>
<feature type="site" description="Participates in a stacking interaction with the thymidine ring of dTDP-4-oxo-6-deoxyglucose" evidence="6">
    <location>
        <position position="136"/>
    </location>
</feature>
<keyword evidence="9" id="KW-1185">Reference proteome</keyword>
<evidence type="ECO:0000256" key="7">
    <source>
        <dbReference type="RuleBase" id="RU364069"/>
    </source>
</evidence>
<comment type="caution">
    <text evidence="8">The sequence shown here is derived from an EMBL/GenBank/DDBJ whole genome shotgun (WGS) entry which is preliminary data.</text>
</comment>
<proteinExistence type="inferred from homology"/>
<gene>
    <name evidence="8" type="primary">rfbC</name>
    <name evidence="8" type="ORF">CWI83_05105</name>
</gene>
<name>A0A432ZKE3_9GAMM</name>
<evidence type="ECO:0000256" key="4">
    <source>
        <dbReference type="ARBA" id="ARBA00019595"/>
    </source>
</evidence>
<evidence type="ECO:0000256" key="2">
    <source>
        <dbReference type="ARBA" id="ARBA00001997"/>
    </source>
</evidence>
<dbReference type="EC" id="5.1.3.13" evidence="3 7"/>
<evidence type="ECO:0000313" key="9">
    <source>
        <dbReference type="Proteomes" id="UP000288279"/>
    </source>
</evidence>
<comment type="similarity">
    <text evidence="7">Belongs to the dTDP-4-dehydrorhamnose 3,5-epimerase family.</text>
</comment>
<comment type="catalytic activity">
    <reaction evidence="1 7">
        <text>dTDP-4-dehydro-6-deoxy-alpha-D-glucose = dTDP-4-dehydro-beta-L-rhamnose</text>
        <dbReference type="Rhea" id="RHEA:16969"/>
        <dbReference type="ChEBI" id="CHEBI:57649"/>
        <dbReference type="ChEBI" id="CHEBI:62830"/>
        <dbReference type="EC" id="5.1.3.13"/>
    </reaction>
</comment>
<accession>A0A432ZKE3</accession>
<comment type="pathway">
    <text evidence="7">Carbohydrate biosynthesis; dTDP-L-rhamnose biosynthesis.</text>
</comment>
<dbReference type="Pfam" id="PF00908">
    <property type="entry name" value="dTDP_sugar_isom"/>
    <property type="match status" value="1"/>
</dbReference>
<feature type="active site" description="Proton donor" evidence="5">
    <location>
        <position position="130"/>
    </location>
</feature>